<proteinExistence type="predicted"/>
<evidence type="ECO:0000313" key="2">
    <source>
        <dbReference type="Proteomes" id="UP001567538"/>
    </source>
</evidence>
<sequence length="188" mass="21727">MSPKHHLYDLSQNHPFMTCVVRVDTQSRWHRWQRTVTRVLNKCHGLHSFRMNDDGVVEISGTVDPSLLLKMLERAGRSAELCWLNFGQCSRNLFMPTSGGSTYSYDGRYLHAPSHCRPKPPSAILPSINNQNYSSDYDSMYYDKHGYDHGHGYRHRHQQGYEYQSGYSHGGCQTQIHGNEDIECCRVM</sequence>
<name>A0ABD1HIF6_SALDI</name>
<keyword evidence="2" id="KW-1185">Reference proteome</keyword>
<evidence type="ECO:0000313" key="1">
    <source>
        <dbReference type="EMBL" id="KAL1556219.1"/>
    </source>
</evidence>
<accession>A0ABD1HIF6</accession>
<dbReference type="AlphaFoldDB" id="A0ABD1HIF6"/>
<protein>
    <submittedName>
        <fullName evidence="1">Uncharacterized protein</fullName>
    </submittedName>
</protein>
<dbReference type="EMBL" id="JBEAFC010000005">
    <property type="protein sequence ID" value="KAL1556219.1"/>
    <property type="molecule type" value="Genomic_DNA"/>
</dbReference>
<gene>
    <name evidence="1" type="ORF">AAHA92_11871</name>
</gene>
<reference evidence="1 2" key="1">
    <citation type="submission" date="2024-06" db="EMBL/GenBank/DDBJ databases">
        <title>A chromosome level genome sequence of Diviner's sage (Salvia divinorum).</title>
        <authorList>
            <person name="Ford S.A."/>
            <person name="Ro D.-K."/>
            <person name="Ness R.W."/>
            <person name="Phillips M.A."/>
        </authorList>
    </citation>
    <scope>NUCLEOTIDE SEQUENCE [LARGE SCALE GENOMIC DNA]</scope>
    <source>
        <strain evidence="1">SAF-2024a</strain>
        <tissue evidence="1">Leaf</tissue>
    </source>
</reference>
<organism evidence="1 2">
    <name type="scientific">Salvia divinorum</name>
    <name type="common">Maria pastora</name>
    <name type="synonym">Diviner's sage</name>
    <dbReference type="NCBI Taxonomy" id="28513"/>
    <lineage>
        <taxon>Eukaryota</taxon>
        <taxon>Viridiplantae</taxon>
        <taxon>Streptophyta</taxon>
        <taxon>Embryophyta</taxon>
        <taxon>Tracheophyta</taxon>
        <taxon>Spermatophyta</taxon>
        <taxon>Magnoliopsida</taxon>
        <taxon>eudicotyledons</taxon>
        <taxon>Gunneridae</taxon>
        <taxon>Pentapetalae</taxon>
        <taxon>asterids</taxon>
        <taxon>lamiids</taxon>
        <taxon>Lamiales</taxon>
        <taxon>Lamiaceae</taxon>
        <taxon>Nepetoideae</taxon>
        <taxon>Mentheae</taxon>
        <taxon>Salviinae</taxon>
        <taxon>Salvia</taxon>
        <taxon>Salvia subgen. Calosphace</taxon>
    </lineage>
</organism>
<comment type="caution">
    <text evidence="1">The sequence shown here is derived from an EMBL/GenBank/DDBJ whole genome shotgun (WGS) entry which is preliminary data.</text>
</comment>
<dbReference type="Proteomes" id="UP001567538">
    <property type="component" value="Unassembled WGS sequence"/>
</dbReference>